<name>A0A9W9BWL4_9PLEO</name>
<dbReference type="OrthoDB" id="10537098at2759"/>
<reference evidence="1" key="1">
    <citation type="submission" date="2022-10" db="EMBL/GenBank/DDBJ databases">
        <title>Tapping the CABI collections for fungal endophytes: first genome assemblies for Collariella, Neodidymelliopsis, Ascochyta clinopodiicola, Didymella pomorum, Didymosphaeria variabile, Neocosmospora piperis and Neocucurbitaria cava.</title>
        <authorList>
            <person name="Hill R."/>
        </authorList>
    </citation>
    <scope>NUCLEOTIDE SEQUENCE</scope>
    <source>
        <strain evidence="1">IMI 360193</strain>
    </source>
</reference>
<organism evidence="1 2">
    <name type="scientific">Didymella glomerata</name>
    <dbReference type="NCBI Taxonomy" id="749621"/>
    <lineage>
        <taxon>Eukaryota</taxon>
        <taxon>Fungi</taxon>
        <taxon>Dikarya</taxon>
        <taxon>Ascomycota</taxon>
        <taxon>Pezizomycotina</taxon>
        <taxon>Dothideomycetes</taxon>
        <taxon>Pleosporomycetidae</taxon>
        <taxon>Pleosporales</taxon>
        <taxon>Pleosporineae</taxon>
        <taxon>Didymellaceae</taxon>
        <taxon>Didymella</taxon>
    </lineage>
</organism>
<protein>
    <submittedName>
        <fullName evidence="1">Uncharacterized protein</fullName>
    </submittedName>
</protein>
<proteinExistence type="predicted"/>
<comment type="caution">
    <text evidence="1">The sequence shown here is derived from an EMBL/GenBank/DDBJ whole genome shotgun (WGS) entry which is preliminary data.</text>
</comment>
<dbReference type="EMBL" id="JAPEUV010000134">
    <property type="protein sequence ID" value="KAJ4331906.1"/>
    <property type="molecule type" value="Genomic_DNA"/>
</dbReference>
<dbReference type="AlphaFoldDB" id="A0A9W9BWL4"/>
<keyword evidence="2" id="KW-1185">Reference proteome</keyword>
<evidence type="ECO:0000313" key="1">
    <source>
        <dbReference type="EMBL" id="KAJ4331906.1"/>
    </source>
</evidence>
<dbReference type="Proteomes" id="UP001140562">
    <property type="component" value="Unassembled WGS sequence"/>
</dbReference>
<accession>A0A9W9BWL4</accession>
<gene>
    <name evidence="1" type="ORF">N0V87_008799</name>
</gene>
<evidence type="ECO:0000313" key="2">
    <source>
        <dbReference type="Proteomes" id="UP001140562"/>
    </source>
</evidence>
<sequence length="247" mass="27682">MASRLSSPAAPAAAAAVDIMTVKQLIALLSELDPNATMQEAFCAPTLSPIRTKIAQIEKSTRKQTARCETRTALKVAPIDQTQLKRVLDLSLEWKEDPMAFEREWSLHGSNLQRDGQEVDQNAYTSAQVPAMNDTWYVMLQQHISKMRKVYKEGQEVLMRRILWAVLFYDAVTAQSPRRKEGSGLPTGGMKNLVKKVLEVKAGRKADQKEVEEVTKYVKLGHRCHLVGEAVGQGSWFLYPEQVLDIG</sequence>